<protein>
    <submittedName>
        <fullName evidence="1">Uncharacterized protein</fullName>
    </submittedName>
</protein>
<evidence type="ECO:0000313" key="1">
    <source>
        <dbReference type="EMBL" id="JAD88964.1"/>
    </source>
</evidence>
<dbReference type="AlphaFoldDB" id="A0A0A9DK32"/>
<proteinExistence type="predicted"/>
<reference evidence="1" key="1">
    <citation type="submission" date="2014-09" db="EMBL/GenBank/DDBJ databases">
        <authorList>
            <person name="Magalhaes I.L.F."/>
            <person name="Oliveira U."/>
            <person name="Santos F.R."/>
            <person name="Vidigal T.H.D.A."/>
            <person name="Brescovit A.D."/>
            <person name="Santos A.J."/>
        </authorList>
    </citation>
    <scope>NUCLEOTIDE SEQUENCE</scope>
    <source>
        <tissue evidence="1">Shoot tissue taken approximately 20 cm above the soil surface</tissue>
    </source>
</reference>
<name>A0A0A9DK32_ARUDO</name>
<sequence length="60" mass="7124">MPLSRPSPSRMNTTAHWFSCIELNPFYFQNTQKLCVSFSLRINRSIELNFMRINSTRRGK</sequence>
<accession>A0A0A9DK32</accession>
<reference evidence="1" key="2">
    <citation type="journal article" date="2015" name="Data Brief">
        <title>Shoot transcriptome of the giant reed, Arundo donax.</title>
        <authorList>
            <person name="Barrero R.A."/>
            <person name="Guerrero F.D."/>
            <person name="Moolhuijzen P."/>
            <person name="Goolsby J.A."/>
            <person name="Tidwell J."/>
            <person name="Bellgard S.E."/>
            <person name="Bellgard M.I."/>
        </authorList>
    </citation>
    <scope>NUCLEOTIDE SEQUENCE</scope>
    <source>
        <tissue evidence="1">Shoot tissue taken approximately 20 cm above the soil surface</tissue>
    </source>
</reference>
<dbReference type="EMBL" id="GBRH01208931">
    <property type="protein sequence ID" value="JAD88964.1"/>
    <property type="molecule type" value="Transcribed_RNA"/>
</dbReference>
<organism evidence="1">
    <name type="scientific">Arundo donax</name>
    <name type="common">Giant reed</name>
    <name type="synonym">Donax arundinaceus</name>
    <dbReference type="NCBI Taxonomy" id="35708"/>
    <lineage>
        <taxon>Eukaryota</taxon>
        <taxon>Viridiplantae</taxon>
        <taxon>Streptophyta</taxon>
        <taxon>Embryophyta</taxon>
        <taxon>Tracheophyta</taxon>
        <taxon>Spermatophyta</taxon>
        <taxon>Magnoliopsida</taxon>
        <taxon>Liliopsida</taxon>
        <taxon>Poales</taxon>
        <taxon>Poaceae</taxon>
        <taxon>PACMAD clade</taxon>
        <taxon>Arundinoideae</taxon>
        <taxon>Arundineae</taxon>
        <taxon>Arundo</taxon>
    </lineage>
</organism>